<comment type="caution">
    <text evidence="1">The sequence shown here is derived from an EMBL/GenBank/DDBJ whole genome shotgun (WGS) entry which is preliminary data.</text>
</comment>
<protein>
    <submittedName>
        <fullName evidence="1">Uncharacterized protein</fullName>
    </submittedName>
</protein>
<evidence type="ECO:0000313" key="1">
    <source>
        <dbReference type="EMBL" id="KAJ2973409.1"/>
    </source>
</evidence>
<proteinExistence type="predicted"/>
<name>A0ACC1N2W8_9HYPO</name>
<accession>A0ACC1N2W8</accession>
<keyword evidence="2" id="KW-1185">Reference proteome</keyword>
<evidence type="ECO:0000313" key="2">
    <source>
        <dbReference type="Proteomes" id="UP001143910"/>
    </source>
</evidence>
<dbReference type="EMBL" id="JANJQO010000979">
    <property type="protein sequence ID" value="KAJ2973409.1"/>
    <property type="molecule type" value="Genomic_DNA"/>
</dbReference>
<reference evidence="1" key="1">
    <citation type="submission" date="2022-08" db="EMBL/GenBank/DDBJ databases">
        <title>Genome Sequence of Lecanicillium fungicola.</title>
        <authorList>
            <person name="Buettner E."/>
        </authorList>
    </citation>
    <scope>NUCLEOTIDE SEQUENCE</scope>
    <source>
        <strain evidence="1">Babe33</strain>
    </source>
</reference>
<gene>
    <name evidence="1" type="ORF">NQ176_g6628</name>
</gene>
<sequence>MMFLRDVGLCALWAGIVTANQSCGSPDVHVDVAIIGGGSGGIHAAIQLKDAGASVLVVEKKDRIGGHAETYVNPETGVSANVGVVVFENRDIVHQYFDRLGVPYSVSIPNFGGGPSATYDFSTGVKVPPATPAQAQQQQKAVQDAVQAYSENVLSKYPWIDDGFLVPNPIPDELYMPFGELAHKYNFTALMPSMWSYNWYAGNITTLPSLYGIKNFGPGLLNSSATGFVRPKSGVTTSLYDAAAKDLGSSVLLSSTVHSVDRQSRSGGVTLVVSQPNKPPQKIYAKKLLVAIPPTLTNVGKYDLSKNEQNLFSKFNALAYFAGVCHVPGFNASLHNFGINTPFNQPIAPGNNGSLQHRRHHH</sequence>
<organism evidence="1 2">
    <name type="scientific">Zarea fungicola</name>
    <dbReference type="NCBI Taxonomy" id="93591"/>
    <lineage>
        <taxon>Eukaryota</taxon>
        <taxon>Fungi</taxon>
        <taxon>Dikarya</taxon>
        <taxon>Ascomycota</taxon>
        <taxon>Pezizomycotina</taxon>
        <taxon>Sordariomycetes</taxon>
        <taxon>Hypocreomycetidae</taxon>
        <taxon>Hypocreales</taxon>
        <taxon>Cordycipitaceae</taxon>
        <taxon>Zarea</taxon>
    </lineage>
</organism>
<dbReference type="Proteomes" id="UP001143910">
    <property type="component" value="Unassembled WGS sequence"/>
</dbReference>